<dbReference type="Proteomes" id="UP000647172">
    <property type="component" value="Unassembled WGS sequence"/>
</dbReference>
<evidence type="ECO:0000313" key="2">
    <source>
        <dbReference type="EMBL" id="GIE50993.1"/>
    </source>
</evidence>
<reference evidence="2" key="1">
    <citation type="submission" date="2021-01" db="EMBL/GenBank/DDBJ databases">
        <title>Whole genome shotgun sequence of Actinoplanes nipponensis NBRC 14063.</title>
        <authorList>
            <person name="Komaki H."/>
            <person name="Tamura T."/>
        </authorList>
    </citation>
    <scope>NUCLEOTIDE SEQUENCE</scope>
    <source>
        <strain evidence="2">NBRC 14063</strain>
    </source>
</reference>
<sequence length="66" mass="7018">MTGPAAQPEPGDIRLGRTGVVEMYDGRQWVPYVRLPADDPGPLVRDVGDEDTAREADPGSDRGPAA</sequence>
<dbReference type="RefSeq" id="WP_203771118.1">
    <property type="nucleotide sequence ID" value="NZ_BAAAYJ010000062.1"/>
</dbReference>
<dbReference type="EMBL" id="BOMQ01000053">
    <property type="protein sequence ID" value="GIE50993.1"/>
    <property type="molecule type" value="Genomic_DNA"/>
</dbReference>
<evidence type="ECO:0000256" key="1">
    <source>
        <dbReference type="SAM" id="MobiDB-lite"/>
    </source>
</evidence>
<accession>A0A919JJT9</accession>
<name>A0A919JJT9_9ACTN</name>
<comment type="caution">
    <text evidence="2">The sequence shown here is derived from an EMBL/GenBank/DDBJ whole genome shotgun (WGS) entry which is preliminary data.</text>
</comment>
<evidence type="ECO:0000313" key="3">
    <source>
        <dbReference type="Proteomes" id="UP000647172"/>
    </source>
</evidence>
<feature type="compositionally biased region" description="Basic and acidic residues" evidence="1">
    <location>
        <begin position="51"/>
        <end position="60"/>
    </location>
</feature>
<organism evidence="2 3">
    <name type="scientific">Actinoplanes nipponensis</name>
    <dbReference type="NCBI Taxonomy" id="135950"/>
    <lineage>
        <taxon>Bacteria</taxon>
        <taxon>Bacillati</taxon>
        <taxon>Actinomycetota</taxon>
        <taxon>Actinomycetes</taxon>
        <taxon>Micromonosporales</taxon>
        <taxon>Micromonosporaceae</taxon>
        <taxon>Actinoplanes</taxon>
    </lineage>
</organism>
<protein>
    <submittedName>
        <fullName evidence="2">Uncharacterized protein</fullName>
    </submittedName>
</protein>
<dbReference type="AlphaFoldDB" id="A0A919JJT9"/>
<gene>
    <name evidence="2" type="ORF">Ani05nite_45270</name>
</gene>
<proteinExistence type="predicted"/>
<feature type="region of interest" description="Disordered" evidence="1">
    <location>
        <begin position="35"/>
        <end position="66"/>
    </location>
</feature>
<keyword evidence="3" id="KW-1185">Reference proteome</keyword>